<comment type="caution">
    <text evidence="2">The sequence shown here is derived from an EMBL/GenBank/DDBJ whole genome shotgun (WGS) entry which is preliminary data.</text>
</comment>
<feature type="signal peptide" evidence="1">
    <location>
        <begin position="1"/>
        <end position="18"/>
    </location>
</feature>
<dbReference type="EMBL" id="PKUR01000003">
    <property type="protein sequence ID" value="PLW85487.1"/>
    <property type="molecule type" value="Genomic_DNA"/>
</dbReference>
<name>A0AAP8SME5_9GAMM</name>
<dbReference type="Proteomes" id="UP000235162">
    <property type="component" value="Unassembled WGS sequence"/>
</dbReference>
<feature type="chain" id="PRO_5042821227" evidence="1">
    <location>
        <begin position="19"/>
        <end position="120"/>
    </location>
</feature>
<protein>
    <submittedName>
        <fullName evidence="2">Uncharacterized protein</fullName>
    </submittedName>
</protein>
<sequence>MNMRSLVIALTLSFVASAAHSLSLAPEEFSASRQLACVLAEQSLGYLSEDEYGARTHTVLDGFDDLERDNILSKALGYVDGLMFAIDAGDHAEVDARLESFVGSDSCADGGGFRRVTVSL</sequence>
<proteinExistence type="predicted"/>
<evidence type="ECO:0000313" key="3">
    <source>
        <dbReference type="Proteomes" id="UP000235162"/>
    </source>
</evidence>
<evidence type="ECO:0000256" key="1">
    <source>
        <dbReference type="SAM" id="SignalP"/>
    </source>
</evidence>
<keyword evidence="1" id="KW-0732">Signal</keyword>
<reference evidence="2 3" key="1">
    <citation type="submission" date="2018-01" db="EMBL/GenBank/DDBJ databases">
        <title>The draft genome sequence of Halioglobus japonicus S1-36.</title>
        <authorList>
            <person name="Du Z.-J."/>
            <person name="Shi M.-J."/>
        </authorList>
    </citation>
    <scope>NUCLEOTIDE SEQUENCE [LARGE SCALE GENOMIC DNA]</scope>
    <source>
        <strain evidence="2 3">S1-36</strain>
    </source>
</reference>
<keyword evidence="3" id="KW-1185">Reference proteome</keyword>
<evidence type="ECO:0000313" key="2">
    <source>
        <dbReference type="EMBL" id="PLW85487.1"/>
    </source>
</evidence>
<accession>A0AAP8SME5</accession>
<dbReference type="KEGG" id="hja:BST95_04185"/>
<dbReference type="AlphaFoldDB" id="A0AAP8SME5"/>
<organism evidence="2 3">
    <name type="scientific">Halioglobus japonicus</name>
    <dbReference type="NCBI Taxonomy" id="930805"/>
    <lineage>
        <taxon>Bacteria</taxon>
        <taxon>Pseudomonadati</taxon>
        <taxon>Pseudomonadota</taxon>
        <taxon>Gammaproteobacteria</taxon>
        <taxon>Cellvibrionales</taxon>
        <taxon>Halieaceae</taxon>
        <taxon>Halioglobus</taxon>
    </lineage>
</organism>
<gene>
    <name evidence="2" type="ORF">C0029_12750</name>
</gene>